<feature type="domain" description="Thiopeptide-type bacteriocin biosynthesis" evidence="2">
    <location>
        <begin position="766"/>
        <end position="1023"/>
    </location>
</feature>
<evidence type="ECO:0000259" key="1">
    <source>
        <dbReference type="Pfam" id="PF04738"/>
    </source>
</evidence>
<evidence type="ECO:0000313" key="3">
    <source>
        <dbReference type="EMBL" id="MBO2440266.1"/>
    </source>
</evidence>
<dbReference type="InterPro" id="IPR006827">
    <property type="entry name" value="Lant_deHydtase_N"/>
</dbReference>
<dbReference type="Pfam" id="PF14028">
    <property type="entry name" value="Lant_dehydr_C"/>
    <property type="match status" value="1"/>
</dbReference>
<sequence length="1036" mass="114400">MVLKTPASYQWQPSALLRATTVPDGIAELLPRDLQIFGEDAAERGREWLTDVWRNDQVRNALEAASPALVGRVQDVLDGRCRQQRRVRRVVLSVASYLLRWQGRPTPFGLFAGVAPARIGDGAQVSWGSRHLTTVRTDADWLADIIVRLQQCHELLRRLPIVANDAGRVRGDRFVVPGAPEVDRAKPLAPLETSVRHTRALAAALEAAREPARFADLCDGIAARFAAVASSRIEAMLIGLVKQNVLITSLWAPMTRLDALGHVCAELRAVKAETIDDVSGMVRRLYEIHEKLDIEPSPASWRTGIGLADQMRALSDAAPVPLIVDTALDCRVQIPVQVAREAQDAVAALYRLTPQPFGYQHWRDYHGRFRDRYGAGAVVPVMDLVADSGLGLPAEYLGSAYRRTARPLTDRDENLLALVQQTLLDGADEIVLTDHLVEDLAVGDADEMIPVPRAELAVEIHASSSEAIARGSFRLVVTGTPRPGSSMAGRFAHLLPEPHRNRLAATYRTADSKVISAQLSFAPRRRRNDNVARTPQLLPHVIALSEHRSDRYDVIGLDDLAVAADARQFFLIQLSTGRRVEPRVVHALEAGVHTPPLARFLAEIVTARCAVYKAFDFGAAAHLPYLPRVRYGRTILSPARWLLAATDLPGRRASMAEWEVGLRAWQARLRAGDRVTMVDDGQRLPLDLTHRFHRALLRTRLDSARRLELRETPSPDDLAWIGRAHEVLLPFTSTAPTTARPPVPVRSPYSVVAPEAAQLPGRSRIVYAQMHAHPLRYNEILIVHLPELLQALEPQPRWWFRRHRRMAHPESGEYLAVYLELPHPDLYGQVAEAIHEWAAGRRSQRLLAEVSLATYGPQTGRYGHGPAMDAAHTVFAADAAAALLQIKTAEQSTLDLRALAATSMIDLASSLSASSEECLTWLIEHLPRGRGPLDRALRQQCLDLADCLPDLGGNGPAAWPSALGPQLPSAWRARRSAAAKYRTALESQRDPTSVLRSLLHLHYVRAIGVDPDLERLTGRLARDAALRHVAIGKGTR</sequence>
<dbReference type="EMBL" id="JAGEOK010000014">
    <property type="protein sequence ID" value="MBO2440266.1"/>
    <property type="molecule type" value="Genomic_DNA"/>
</dbReference>
<feature type="domain" description="Lantibiotic dehydratase N-terminal" evidence="1">
    <location>
        <begin position="55"/>
        <end position="697"/>
    </location>
</feature>
<evidence type="ECO:0000259" key="2">
    <source>
        <dbReference type="Pfam" id="PF14028"/>
    </source>
</evidence>
<proteinExistence type="predicted"/>
<dbReference type="InterPro" id="IPR023809">
    <property type="entry name" value="Thiopep_bacteriocin_synth_dom"/>
</dbReference>
<name>A0ABS3R254_9ACTN</name>
<protein>
    <submittedName>
        <fullName evidence="3">Lantibiotic dehydratase</fullName>
    </submittedName>
</protein>
<gene>
    <name evidence="3" type="ORF">J4557_22305</name>
</gene>
<organism evidence="3 4">
    <name type="scientific">Actinomadura nitritigenes</name>
    <dbReference type="NCBI Taxonomy" id="134602"/>
    <lineage>
        <taxon>Bacteria</taxon>
        <taxon>Bacillati</taxon>
        <taxon>Actinomycetota</taxon>
        <taxon>Actinomycetes</taxon>
        <taxon>Streptosporangiales</taxon>
        <taxon>Thermomonosporaceae</taxon>
        <taxon>Actinomadura</taxon>
    </lineage>
</organism>
<keyword evidence="4" id="KW-1185">Reference proteome</keyword>
<dbReference type="NCBIfam" id="TIGR03891">
    <property type="entry name" value="thiopep_ocin"/>
    <property type="match status" value="1"/>
</dbReference>
<dbReference type="Pfam" id="PF04738">
    <property type="entry name" value="Lant_dehydr_N"/>
    <property type="match status" value="1"/>
</dbReference>
<evidence type="ECO:0000313" key="4">
    <source>
        <dbReference type="Proteomes" id="UP000666915"/>
    </source>
</evidence>
<dbReference type="Proteomes" id="UP000666915">
    <property type="component" value="Unassembled WGS sequence"/>
</dbReference>
<dbReference type="RefSeq" id="WP_208268660.1">
    <property type="nucleotide sequence ID" value="NZ_BAAAGM010000126.1"/>
</dbReference>
<accession>A0ABS3R254</accession>
<comment type="caution">
    <text evidence="3">The sequence shown here is derived from an EMBL/GenBank/DDBJ whole genome shotgun (WGS) entry which is preliminary data.</text>
</comment>
<reference evidence="3 4" key="1">
    <citation type="submission" date="2021-03" db="EMBL/GenBank/DDBJ databases">
        <authorList>
            <person name="Kanchanasin P."/>
            <person name="Saeng-In P."/>
            <person name="Phongsopitanun W."/>
            <person name="Yuki M."/>
            <person name="Kudo T."/>
            <person name="Ohkuma M."/>
            <person name="Tanasupawat S."/>
        </authorList>
    </citation>
    <scope>NUCLEOTIDE SEQUENCE [LARGE SCALE GENOMIC DNA]</scope>
    <source>
        <strain evidence="3 4">L46</strain>
    </source>
</reference>